<evidence type="ECO:0000313" key="2">
    <source>
        <dbReference type="Proteomes" id="UP000290289"/>
    </source>
</evidence>
<dbReference type="PANTHER" id="PTHR35546:SF130">
    <property type="entry name" value="EXPRESSED PROTEIN"/>
    <property type="match status" value="1"/>
</dbReference>
<dbReference type="InterPro" id="IPR055290">
    <property type="entry name" value="At3g26010-like"/>
</dbReference>
<proteinExistence type="predicted"/>
<evidence type="ECO:0000313" key="1">
    <source>
        <dbReference type="EMBL" id="RXH86043.1"/>
    </source>
</evidence>
<gene>
    <name evidence="1" type="ORF">DVH24_017096</name>
</gene>
<dbReference type="STRING" id="3750.A0A498IX56"/>
<accession>A0A498IX56</accession>
<dbReference type="AlphaFoldDB" id="A0A498IX56"/>
<dbReference type="Proteomes" id="UP000290289">
    <property type="component" value="Chromosome 10"/>
</dbReference>
<sequence length="447" mass="50834">MIPYWLKSFVGFPGNPQFNACACERWCRLVSNNPCFADRFLRVKIDKQSSRTSLIFTNPGNPRDFLTTSEHPWAPKRVLRGDRLQRNFSLSFLPCFQGPVKTIAEGGEPIVVAAHNGFLLCPGTRWVQQDYYICYPYTKQWHALPRPPQCTNKVIVGLMCNPYNNLGDRRVCEDQYGYRVVRIIIPDDDRDERYNSFLGQFKAEIFAAETHKWTERVVQVAVVFNGMLYFLSTDGFVIGLDPYSNDDNCITPPASLTTTATGGCEDDGKNYINCHFVYKPEGEDAATSDLLGVCRWSSGPCMRTCQLAKDSSDSFRDLCVWDYEQDNPAAAGKYFWSLLGRVNLKTMVTLNPLSMKWTLDHRFYNGVRVLAFDPNDGDILYLELCQHIVMFDGAAGTLNEAWKTKVSYHNRAEGDSVFPFVLPKWPTSVHGHKQREQASSSNSRLPH</sequence>
<comment type="caution">
    <text evidence="1">The sequence shown here is derived from an EMBL/GenBank/DDBJ whole genome shotgun (WGS) entry which is preliminary data.</text>
</comment>
<protein>
    <recommendedName>
        <fullName evidence="3">F-box associated domain-containing protein</fullName>
    </recommendedName>
</protein>
<reference evidence="1 2" key="1">
    <citation type="submission" date="2018-10" db="EMBL/GenBank/DDBJ databases">
        <title>A high-quality apple genome assembly.</title>
        <authorList>
            <person name="Hu J."/>
        </authorList>
    </citation>
    <scope>NUCLEOTIDE SEQUENCE [LARGE SCALE GENOMIC DNA]</scope>
    <source>
        <strain evidence="2">cv. HFTH1</strain>
        <tissue evidence="1">Young leaf</tissue>
    </source>
</reference>
<dbReference type="EMBL" id="RDQH01000336">
    <property type="protein sequence ID" value="RXH86043.1"/>
    <property type="molecule type" value="Genomic_DNA"/>
</dbReference>
<keyword evidence="2" id="KW-1185">Reference proteome</keyword>
<evidence type="ECO:0008006" key="3">
    <source>
        <dbReference type="Google" id="ProtNLM"/>
    </source>
</evidence>
<name>A0A498IX56_MALDO</name>
<organism evidence="1 2">
    <name type="scientific">Malus domestica</name>
    <name type="common">Apple</name>
    <name type="synonym">Pyrus malus</name>
    <dbReference type="NCBI Taxonomy" id="3750"/>
    <lineage>
        <taxon>Eukaryota</taxon>
        <taxon>Viridiplantae</taxon>
        <taxon>Streptophyta</taxon>
        <taxon>Embryophyta</taxon>
        <taxon>Tracheophyta</taxon>
        <taxon>Spermatophyta</taxon>
        <taxon>Magnoliopsida</taxon>
        <taxon>eudicotyledons</taxon>
        <taxon>Gunneridae</taxon>
        <taxon>Pentapetalae</taxon>
        <taxon>rosids</taxon>
        <taxon>fabids</taxon>
        <taxon>Rosales</taxon>
        <taxon>Rosaceae</taxon>
        <taxon>Amygdaloideae</taxon>
        <taxon>Maleae</taxon>
        <taxon>Malus</taxon>
    </lineage>
</organism>
<dbReference type="PANTHER" id="PTHR35546">
    <property type="entry name" value="F-BOX PROTEIN INTERACTION DOMAIN PROTEIN-RELATED"/>
    <property type="match status" value="1"/>
</dbReference>